<evidence type="ECO:0000256" key="22">
    <source>
        <dbReference type="ARBA" id="ARBA00043751"/>
    </source>
</evidence>
<keyword evidence="6" id="KW-0032">Aminotransferase</keyword>
<comment type="catalytic activity">
    <reaction evidence="33">
        <text>2-oxohexanoate + N(omega),N(omega)-dimethyl-L-arginine = L-2-aminohexanoate + 5-(3,3-dimethylguanidino)-2-oxopentanoate</text>
        <dbReference type="Rhea" id="RHEA:77363"/>
        <dbReference type="ChEBI" id="CHEBI:35177"/>
        <dbReference type="ChEBI" id="CHEBI:58326"/>
        <dbReference type="ChEBI" id="CHEBI:58455"/>
        <dbReference type="ChEBI" id="CHEBI:197301"/>
    </reaction>
</comment>
<comment type="catalytic activity">
    <reaction evidence="32">
        <text>L-ornithine + glyoxylate = 5-amino-2-oxopentanoate + glycine</text>
        <dbReference type="Rhea" id="RHEA:77331"/>
        <dbReference type="ChEBI" id="CHEBI:36655"/>
        <dbReference type="ChEBI" id="CHEBI:46911"/>
        <dbReference type="ChEBI" id="CHEBI:57305"/>
        <dbReference type="ChEBI" id="CHEBI:58802"/>
    </reaction>
</comment>
<keyword evidence="7" id="KW-0808">Transferase</keyword>
<evidence type="ECO:0000256" key="11">
    <source>
        <dbReference type="ARBA" id="ARBA00033660"/>
    </source>
</evidence>
<comment type="catalytic activity">
    <reaction evidence="25">
        <text>N(omega),N('omega)-dimethyl-L-arginine + pyruvate = 5-(3,3'-dimethylguanidino)-2-oxopentanoate + L-alanine</text>
        <dbReference type="Rhea" id="RHEA:77307"/>
        <dbReference type="ChEBI" id="CHEBI:15361"/>
        <dbReference type="ChEBI" id="CHEBI:57972"/>
        <dbReference type="ChEBI" id="CHEBI:197308"/>
        <dbReference type="ChEBI" id="CHEBI:197310"/>
    </reaction>
</comment>
<evidence type="ECO:0000256" key="7">
    <source>
        <dbReference type="ARBA" id="ARBA00022679"/>
    </source>
</evidence>
<dbReference type="PANTHER" id="PTHR45688:SF3">
    <property type="entry name" value="ALANINE--GLYOXYLATE AMINOTRANSFERASE 2, MITOCHONDRIAL"/>
    <property type="match status" value="1"/>
</dbReference>
<evidence type="ECO:0000256" key="14">
    <source>
        <dbReference type="ARBA" id="ARBA00041662"/>
    </source>
</evidence>
<dbReference type="FunFam" id="3.40.640.10:FF:000055">
    <property type="entry name" value="Alanine--glyoxylate aminotransferase 2, mitochondrial"/>
    <property type="match status" value="1"/>
</dbReference>
<evidence type="ECO:0000256" key="29">
    <source>
        <dbReference type="ARBA" id="ARBA00044257"/>
    </source>
</evidence>
<dbReference type="GO" id="GO:0019481">
    <property type="term" value="P:L-alanine catabolic process, by transamination"/>
    <property type="evidence" value="ECO:0007669"/>
    <property type="project" value="TreeGrafter"/>
</dbReference>
<evidence type="ECO:0000256" key="5">
    <source>
        <dbReference type="ARBA" id="ARBA00013049"/>
    </source>
</evidence>
<evidence type="ECO:0000313" key="40">
    <source>
        <dbReference type="EMBL" id="CAK1544867.1"/>
    </source>
</evidence>
<evidence type="ECO:0000256" key="1">
    <source>
        <dbReference type="ARBA" id="ARBA00001933"/>
    </source>
</evidence>
<evidence type="ECO:0000256" key="17">
    <source>
        <dbReference type="ARBA" id="ARBA00042669"/>
    </source>
</evidence>
<dbReference type="EC" id="2.6.1.18" evidence="28"/>
<comment type="catalytic activity">
    <reaction evidence="22">
        <text>2-oxobutanoate + L-alanine = (2S)-2-aminobutanoate + pyruvate</text>
        <dbReference type="Rhea" id="RHEA:77355"/>
        <dbReference type="ChEBI" id="CHEBI:15361"/>
        <dbReference type="ChEBI" id="CHEBI:16763"/>
        <dbReference type="ChEBI" id="CHEBI:57972"/>
        <dbReference type="ChEBI" id="CHEBI:74359"/>
        <dbReference type="EC" id="2.6.1.44"/>
    </reaction>
</comment>
<dbReference type="AlphaFoldDB" id="A0AAV1J8N8"/>
<comment type="catalytic activity">
    <reaction evidence="20">
        <text>(R)-3-amino-2-methylpropanoate + pyruvate = 2-methyl-3-oxopropanoate + L-alanine</text>
        <dbReference type="Rhea" id="RHEA:18393"/>
        <dbReference type="ChEBI" id="CHEBI:15361"/>
        <dbReference type="ChEBI" id="CHEBI:57700"/>
        <dbReference type="ChEBI" id="CHEBI:57731"/>
        <dbReference type="ChEBI" id="CHEBI:57972"/>
        <dbReference type="EC" id="2.6.1.40"/>
    </reaction>
    <physiologicalReaction direction="left-to-right" evidence="20">
        <dbReference type="Rhea" id="RHEA:18394"/>
    </physiologicalReaction>
</comment>
<proteinExistence type="inferred from homology"/>
<sequence length="484" mass="53452">MVKSGALQLFNFISRRRSTLAASIPKCDFIPKEYNGPVIGKLNKLKAENMPVVMNDFYKKPLVLHQGRMQWLFDHEGKRYLDLFAGIVTVSVGHCHPKVTAALHEQIDTLWHTTSIYRHPKIYEYTEQLASKFPGDLKVVYLVNSGTEANDLATILARAYTGNYDIISLQSCYHGNSSSLLGLTATQAYRFPIPAPPGFYHAMLPDPYRGIWGGCRDSYSQVPGACSCPGDCDTSDKYIHQLNELLENSVPRGRIAAFFAETIQGVNGAIQFPKGYLRKAQELVKKYGGLYVADEVQTGFGRTGENFWGFQNHGVQPDIVTLAKGIGNGFPLAAVVTTKEIAEAHKKAAYFNTFGGNPLASAVGKAVLDVIEEENVQQNSKQVGKYFIEQLMDLQKKYPVIGDVRGQGLMLGVELVKAGTKDPLNVEGVADILEMAKDLGVMIGRGGRWNNVLRIKPPMCINKGDVDFAITVMDTVFKSYTENH</sequence>
<comment type="subcellular location">
    <subcellularLocation>
        <location evidence="2">Mitochondrion</location>
    </subcellularLocation>
</comment>
<dbReference type="Proteomes" id="UP001497472">
    <property type="component" value="Unassembled WGS sequence"/>
</dbReference>
<evidence type="ECO:0000256" key="32">
    <source>
        <dbReference type="ARBA" id="ARBA00048264"/>
    </source>
</evidence>
<reference evidence="40 41" key="1">
    <citation type="submission" date="2023-11" db="EMBL/GenBank/DDBJ databases">
        <authorList>
            <person name="Okamura Y."/>
        </authorList>
    </citation>
    <scope>NUCLEOTIDE SEQUENCE [LARGE SCALE GENOMIC DNA]</scope>
</reference>
<dbReference type="Pfam" id="PF00202">
    <property type="entry name" value="Aminotran_3"/>
    <property type="match status" value="1"/>
</dbReference>
<dbReference type="EC" id="2.6.1.44" evidence="5"/>
<comment type="catalytic activity">
    <reaction evidence="27">
        <text>2-oxopentanoate + N(omega),N(omega)-dimethyl-L-arginine = 5-(3,3-dimethylguanidino)-2-oxopentanoate + L-2-aminopentanoate</text>
        <dbReference type="Rhea" id="RHEA:77359"/>
        <dbReference type="ChEBI" id="CHEBI:28644"/>
        <dbReference type="ChEBI" id="CHEBI:58326"/>
        <dbReference type="ChEBI" id="CHEBI:58441"/>
        <dbReference type="ChEBI" id="CHEBI:197301"/>
    </reaction>
</comment>
<dbReference type="EC" id="2.6.1.40" evidence="12"/>
<evidence type="ECO:0000256" key="38">
    <source>
        <dbReference type="ARBA" id="ARBA00058068"/>
    </source>
</evidence>
<accession>A0AAV1J8N8</accession>
<evidence type="ECO:0000256" key="30">
    <source>
        <dbReference type="ARBA" id="ARBA00044258"/>
    </source>
</evidence>
<evidence type="ECO:0000256" key="13">
    <source>
        <dbReference type="ARBA" id="ARBA00039862"/>
    </source>
</evidence>
<comment type="catalytic activity">
    <reaction evidence="23">
        <text>N(omega)-methyl-L-arginine + pyruvate = 5-(3-methylguanidino)-2-oxopentanoate + L-alanine</text>
        <dbReference type="Rhea" id="RHEA:77319"/>
        <dbReference type="ChEBI" id="CHEBI:15361"/>
        <dbReference type="ChEBI" id="CHEBI:57972"/>
        <dbReference type="ChEBI" id="CHEBI:114953"/>
        <dbReference type="ChEBI" id="CHEBI:197314"/>
    </reaction>
</comment>
<comment type="catalytic activity">
    <reaction evidence="26">
        <text>3-oxopropanoate + L-alanine = beta-alanine + pyruvate</text>
        <dbReference type="Rhea" id="RHEA:14077"/>
        <dbReference type="ChEBI" id="CHEBI:15361"/>
        <dbReference type="ChEBI" id="CHEBI:33190"/>
        <dbReference type="ChEBI" id="CHEBI:57966"/>
        <dbReference type="ChEBI" id="CHEBI:57972"/>
        <dbReference type="EC" id="2.6.1.18"/>
    </reaction>
    <physiologicalReaction direction="right-to-left" evidence="26">
        <dbReference type="Rhea" id="RHEA:14079"/>
    </physiologicalReaction>
</comment>
<dbReference type="InterPro" id="IPR015422">
    <property type="entry name" value="PyrdxlP-dep_Trfase_small"/>
</dbReference>
<comment type="similarity">
    <text evidence="3 39">Belongs to the class-III pyridoxal-phosphate-dependent aminotransferase family.</text>
</comment>
<evidence type="ECO:0000256" key="6">
    <source>
        <dbReference type="ARBA" id="ARBA00022576"/>
    </source>
</evidence>
<dbReference type="EMBL" id="CAVLEF010000006">
    <property type="protein sequence ID" value="CAK1544867.1"/>
    <property type="molecule type" value="Genomic_DNA"/>
</dbReference>
<keyword evidence="8 39" id="KW-0663">Pyridoxal phosphate</keyword>
<dbReference type="GO" id="GO:0008453">
    <property type="term" value="F:alanine-glyoxylate transaminase activity"/>
    <property type="evidence" value="ECO:0007669"/>
    <property type="project" value="UniProtKB-EC"/>
</dbReference>
<comment type="catalytic activity">
    <reaction evidence="36">
        <text>oxaloacetate + L-alanine = L-aspartate + pyruvate</text>
        <dbReference type="Rhea" id="RHEA:77347"/>
        <dbReference type="ChEBI" id="CHEBI:15361"/>
        <dbReference type="ChEBI" id="CHEBI:16452"/>
        <dbReference type="ChEBI" id="CHEBI:29991"/>
        <dbReference type="ChEBI" id="CHEBI:57972"/>
    </reaction>
</comment>
<evidence type="ECO:0000256" key="27">
    <source>
        <dbReference type="ARBA" id="ARBA00043826"/>
    </source>
</evidence>
<evidence type="ECO:0000313" key="41">
    <source>
        <dbReference type="Proteomes" id="UP001497472"/>
    </source>
</evidence>
<evidence type="ECO:0000256" key="10">
    <source>
        <dbReference type="ARBA" id="ARBA00023128"/>
    </source>
</evidence>
<evidence type="ECO:0000256" key="34">
    <source>
        <dbReference type="ARBA" id="ARBA00048560"/>
    </source>
</evidence>
<evidence type="ECO:0000256" key="19">
    <source>
        <dbReference type="ARBA" id="ARBA00043679"/>
    </source>
</evidence>
<comment type="subunit">
    <text evidence="4">Homotetramer.</text>
</comment>
<evidence type="ECO:0000256" key="8">
    <source>
        <dbReference type="ARBA" id="ARBA00022898"/>
    </source>
</evidence>
<evidence type="ECO:0000256" key="24">
    <source>
        <dbReference type="ARBA" id="ARBA00043777"/>
    </source>
</evidence>
<evidence type="ECO:0000256" key="20">
    <source>
        <dbReference type="ARBA" id="ARBA00043726"/>
    </source>
</evidence>
<evidence type="ECO:0000256" key="26">
    <source>
        <dbReference type="ARBA" id="ARBA00043825"/>
    </source>
</evidence>
<name>A0AAV1J8N8_9NEOP</name>
<comment type="catalytic activity">
    <reaction evidence="11">
        <text>glyoxylate + L-alanine = glycine + pyruvate</text>
        <dbReference type="Rhea" id="RHEA:24248"/>
        <dbReference type="ChEBI" id="CHEBI:15361"/>
        <dbReference type="ChEBI" id="CHEBI:36655"/>
        <dbReference type="ChEBI" id="CHEBI:57305"/>
        <dbReference type="ChEBI" id="CHEBI:57972"/>
        <dbReference type="EC" id="2.6.1.44"/>
    </reaction>
    <physiologicalReaction direction="left-to-right" evidence="11">
        <dbReference type="Rhea" id="RHEA:24249"/>
    </physiologicalReaction>
</comment>
<organism evidence="40 41">
    <name type="scientific">Leptosia nina</name>
    <dbReference type="NCBI Taxonomy" id="320188"/>
    <lineage>
        <taxon>Eukaryota</taxon>
        <taxon>Metazoa</taxon>
        <taxon>Ecdysozoa</taxon>
        <taxon>Arthropoda</taxon>
        <taxon>Hexapoda</taxon>
        <taxon>Insecta</taxon>
        <taxon>Pterygota</taxon>
        <taxon>Neoptera</taxon>
        <taxon>Endopterygota</taxon>
        <taxon>Lepidoptera</taxon>
        <taxon>Glossata</taxon>
        <taxon>Ditrysia</taxon>
        <taxon>Papilionoidea</taxon>
        <taxon>Pieridae</taxon>
        <taxon>Pierinae</taxon>
        <taxon>Leptosia</taxon>
    </lineage>
</organism>
<dbReference type="PIRSF" id="PIRSF000521">
    <property type="entry name" value="Transaminase_4ab_Lys_Orn"/>
    <property type="match status" value="1"/>
</dbReference>
<dbReference type="InterPro" id="IPR049704">
    <property type="entry name" value="Aminotrans_3_PPA_site"/>
</dbReference>
<evidence type="ECO:0000256" key="31">
    <source>
        <dbReference type="ARBA" id="ARBA00047892"/>
    </source>
</evidence>
<evidence type="ECO:0000256" key="36">
    <source>
        <dbReference type="ARBA" id="ARBA00048916"/>
    </source>
</evidence>
<evidence type="ECO:0000256" key="23">
    <source>
        <dbReference type="ARBA" id="ARBA00043758"/>
    </source>
</evidence>
<dbReference type="InterPro" id="IPR005814">
    <property type="entry name" value="Aminotrans_3"/>
</dbReference>
<evidence type="ECO:0000256" key="21">
    <source>
        <dbReference type="ARBA" id="ARBA00043749"/>
    </source>
</evidence>
<evidence type="ECO:0000256" key="3">
    <source>
        <dbReference type="ARBA" id="ARBA00008954"/>
    </source>
</evidence>
<evidence type="ECO:0000256" key="2">
    <source>
        <dbReference type="ARBA" id="ARBA00004173"/>
    </source>
</evidence>
<comment type="catalytic activity">
    <reaction evidence="34">
        <text>N(omega),N(omega)-dimethyl-L-arginine + 2-oxobutanoate = 5-(3,3-dimethylguanidino)-2-oxopentanoate + (2S)-2-aminobutanoate</text>
        <dbReference type="Rhea" id="RHEA:77351"/>
        <dbReference type="ChEBI" id="CHEBI:16763"/>
        <dbReference type="ChEBI" id="CHEBI:58326"/>
        <dbReference type="ChEBI" id="CHEBI:74359"/>
        <dbReference type="ChEBI" id="CHEBI:197301"/>
    </reaction>
</comment>
<evidence type="ECO:0000256" key="33">
    <source>
        <dbReference type="ARBA" id="ARBA00048500"/>
    </source>
</evidence>
<comment type="catalytic activity">
    <reaction evidence="24">
        <text>L-ornithine + pyruvate = 5-amino-2-oxopentanoate + L-alanine</text>
        <dbReference type="Rhea" id="RHEA:77327"/>
        <dbReference type="ChEBI" id="CHEBI:15361"/>
        <dbReference type="ChEBI" id="CHEBI:46911"/>
        <dbReference type="ChEBI" id="CHEBI:57972"/>
        <dbReference type="ChEBI" id="CHEBI:58802"/>
    </reaction>
</comment>
<keyword evidence="9" id="KW-0809">Transit peptide</keyword>
<evidence type="ECO:0000256" key="16">
    <source>
        <dbReference type="ARBA" id="ARBA00042611"/>
    </source>
</evidence>
<evidence type="ECO:0000256" key="9">
    <source>
        <dbReference type="ARBA" id="ARBA00022946"/>
    </source>
</evidence>
<comment type="catalytic activity">
    <reaction evidence="37">
        <text>N(omega),N('omega)-dimethyl-L-arginine + glyoxylate = 5-(3,3'-dimethylguanidino)-2-oxopentanoate + glycine</text>
        <dbReference type="Rhea" id="RHEA:77315"/>
        <dbReference type="ChEBI" id="CHEBI:36655"/>
        <dbReference type="ChEBI" id="CHEBI:57305"/>
        <dbReference type="ChEBI" id="CHEBI:197308"/>
        <dbReference type="ChEBI" id="CHEBI:197310"/>
    </reaction>
</comment>
<comment type="catalytic activity">
    <reaction evidence="19">
        <text>(2S)-2-aminobutanoate + glyoxylate = 2-oxobutanoate + glycine</text>
        <dbReference type="Rhea" id="RHEA:77339"/>
        <dbReference type="ChEBI" id="CHEBI:16763"/>
        <dbReference type="ChEBI" id="CHEBI:36655"/>
        <dbReference type="ChEBI" id="CHEBI:57305"/>
        <dbReference type="ChEBI" id="CHEBI:74359"/>
    </reaction>
</comment>
<dbReference type="Gene3D" id="3.90.1150.10">
    <property type="entry name" value="Aspartate Aminotransferase, domain 1"/>
    <property type="match status" value="1"/>
</dbReference>
<keyword evidence="10" id="KW-0496">Mitochondrion</keyword>
<comment type="catalytic activity">
    <reaction evidence="35">
        <text>N(omega)-methyl-L-arginine + glyoxylate = 5-(3-methylguanidino)-2-oxopentanoate + glycine</text>
        <dbReference type="Rhea" id="RHEA:77323"/>
        <dbReference type="ChEBI" id="CHEBI:36655"/>
        <dbReference type="ChEBI" id="CHEBI:57305"/>
        <dbReference type="ChEBI" id="CHEBI:114953"/>
        <dbReference type="ChEBI" id="CHEBI:197314"/>
    </reaction>
</comment>
<dbReference type="GO" id="GO:0009436">
    <property type="term" value="P:glyoxylate catabolic process"/>
    <property type="evidence" value="ECO:0007669"/>
    <property type="project" value="TreeGrafter"/>
</dbReference>
<dbReference type="InterPro" id="IPR015424">
    <property type="entry name" value="PyrdxlP-dep_Trfase"/>
</dbReference>
<evidence type="ECO:0000256" key="12">
    <source>
        <dbReference type="ARBA" id="ARBA00039130"/>
    </source>
</evidence>
<keyword evidence="41" id="KW-1185">Reference proteome</keyword>
<dbReference type="GO" id="GO:0030170">
    <property type="term" value="F:pyridoxal phosphate binding"/>
    <property type="evidence" value="ECO:0007669"/>
    <property type="project" value="InterPro"/>
</dbReference>
<dbReference type="PROSITE" id="PS00600">
    <property type="entry name" value="AA_TRANSFER_CLASS_3"/>
    <property type="match status" value="1"/>
</dbReference>
<evidence type="ECO:0000256" key="37">
    <source>
        <dbReference type="ARBA" id="ARBA00049480"/>
    </source>
</evidence>
<comment type="caution">
    <text evidence="40">The sequence shown here is derived from an EMBL/GenBank/DDBJ whole genome shotgun (WGS) entry which is preliminary data.</text>
</comment>
<dbReference type="SUPFAM" id="SSF53383">
    <property type="entry name" value="PLP-dependent transferases"/>
    <property type="match status" value="1"/>
</dbReference>
<comment type="function">
    <text evidence="38">Multifunctional aminotransferase with a broad substrate specificity. Catalyzes the conversion of glyoxylate to glycine using alanine as the amino donor. Catalyzes metabolism of not L- but the D-isomer of D-beta-aminoisobutyric acid to generate 2-methyl-3-oxopropanoate and alanine. Catalyzes the transfer of the amino group from beta-alanine to pyruvate to yield L-alanine and 3-oxopropanoate. Can metabolize NG-monomethyl-L-arginine (NMMA), asymmetric NG,NG-dimethyl-L-arginine (ADMA) and symmetric NG,N'G-dimethyl-L-arginine (SDMA). ADMA is a potent inhibitor of nitric-oxide (NO) synthase, and this activity provides mechanism through which the kidney regulates blood pressure.</text>
</comment>
<dbReference type="GO" id="GO:0016223">
    <property type="term" value="F:beta-alanine:pyruvate transaminase activity"/>
    <property type="evidence" value="ECO:0007669"/>
    <property type="project" value="UniProtKB-EC"/>
</dbReference>
<comment type="cofactor">
    <cofactor evidence="1">
        <name>pyridoxal 5'-phosphate</name>
        <dbReference type="ChEBI" id="CHEBI:597326"/>
    </cofactor>
</comment>
<evidence type="ECO:0000256" key="35">
    <source>
        <dbReference type="ARBA" id="ARBA00048760"/>
    </source>
</evidence>
<comment type="catalytic activity">
    <reaction evidence="18">
        <text>N(omega),N(omega)-dimethyl-L-arginine + pyruvate = 5-(3,3-dimethylguanidino)-2-oxopentanoate + L-alanine</text>
        <dbReference type="Rhea" id="RHEA:77303"/>
        <dbReference type="ChEBI" id="CHEBI:15361"/>
        <dbReference type="ChEBI" id="CHEBI:57972"/>
        <dbReference type="ChEBI" id="CHEBI:58326"/>
        <dbReference type="ChEBI" id="CHEBI:197301"/>
    </reaction>
</comment>
<evidence type="ECO:0000256" key="4">
    <source>
        <dbReference type="ARBA" id="ARBA00011881"/>
    </source>
</evidence>
<evidence type="ECO:0000256" key="39">
    <source>
        <dbReference type="RuleBase" id="RU003560"/>
    </source>
</evidence>
<protein>
    <recommendedName>
        <fullName evidence="13">Alanine--glyoxylate aminotransferase 2, mitochondrial</fullName>
        <ecNumber evidence="28">2.6.1.18</ecNumber>
        <ecNumber evidence="12">2.6.1.40</ecNumber>
        <ecNumber evidence="5">2.6.1.44</ecNumber>
    </recommendedName>
    <alternativeName>
        <fullName evidence="14">(R)-3-amino-2-methylpropionate--pyruvate transaminase</fullName>
    </alternativeName>
    <alternativeName>
        <fullName evidence="16">Beta-ALAAT II</fullName>
    </alternativeName>
    <alternativeName>
        <fullName evidence="17">Beta-alanine-pyruvate aminotransferase</fullName>
    </alternativeName>
    <alternativeName>
        <fullName evidence="30">D-3-aminoisobutyrate-pyruvate aminotransferase</fullName>
    </alternativeName>
    <alternativeName>
        <fullName evidence="15">D-AIBAT</fullName>
    </alternativeName>
    <alternativeName>
        <fullName evidence="29">D-beta-aminoisobutyrate-pyruvate aminotransferase</fullName>
    </alternativeName>
</protein>
<evidence type="ECO:0000256" key="18">
    <source>
        <dbReference type="ARBA" id="ARBA00043669"/>
    </source>
</evidence>
<dbReference type="PANTHER" id="PTHR45688">
    <property type="match status" value="1"/>
</dbReference>
<gene>
    <name evidence="40" type="ORF">LNINA_LOCUS4576</name>
</gene>
<dbReference type="Gene3D" id="3.40.640.10">
    <property type="entry name" value="Type I PLP-dependent aspartate aminotransferase-like (Major domain)"/>
    <property type="match status" value="1"/>
</dbReference>
<dbReference type="GO" id="GO:0047305">
    <property type="term" value="F:(R)-3-amino-2-methylpropionate-pyruvate transaminase activity"/>
    <property type="evidence" value="ECO:0007669"/>
    <property type="project" value="UniProtKB-EC"/>
</dbReference>
<evidence type="ECO:0000256" key="25">
    <source>
        <dbReference type="ARBA" id="ARBA00043798"/>
    </source>
</evidence>
<evidence type="ECO:0000256" key="15">
    <source>
        <dbReference type="ARBA" id="ARBA00041845"/>
    </source>
</evidence>
<dbReference type="GO" id="GO:0005739">
    <property type="term" value="C:mitochondrion"/>
    <property type="evidence" value="ECO:0007669"/>
    <property type="project" value="UniProtKB-SubCell"/>
</dbReference>
<dbReference type="InterPro" id="IPR015421">
    <property type="entry name" value="PyrdxlP-dep_Trfase_major"/>
</dbReference>
<dbReference type="CDD" id="cd00610">
    <property type="entry name" value="OAT_like"/>
    <property type="match status" value="1"/>
</dbReference>
<comment type="catalytic activity">
    <reaction evidence="21">
        <text>N(omega),N(omega)-dimethyl-L-arginine + oxaloacetate = 5-(3,3-dimethylguanidino)-2-oxopentanoate + L-aspartate</text>
        <dbReference type="Rhea" id="RHEA:77343"/>
        <dbReference type="ChEBI" id="CHEBI:16452"/>
        <dbReference type="ChEBI" id="CHEBI:29991"/>
        <dbReference type="ChEBI" id="CHEBI:58326"/>
        <dbReference type="ChEBI" id="CHEBI:197301"/>
    </reaction>
</comment>
<evidence type="ECO:0000256" key="28">
    <source>
        <dbReference type="ARBA" id="ARBA00044055"/>
    </source>
</evidence>
<comment type="catalytic activity">
    <reaction evidence="31">
        <text>N(omega),N(omega)-dimethyl-L-arginine + glyoxylate = 5-(3,3-dimethylguanidino)-2-oxopentanoate + glycine</text>
        <dbReference type="Rhea" id="RHEA:77311"/>
        <dbReference type="ChEBI" id="CHEBI:36655"/>
        <dbReference type="ChEBI" id="CHEBI:57305"/>
        <dbReference type="ChEBI" id="CHEBI:58326"/>
        <dbReference type="ChEBI" id="CHEBI:197301"/>
    </reaction>
</comment>